<dbReference type="AlphaFoldDB" id="A0A381RG06"/>
<evidence type="ECO:0000256" key="5">
    <source>
        <dbReference type="ARBA" id="ARBA00022643"/>
    </source>
</evidence>
<dbReference type="Gene3D" id="3.40.50.720">
    <property type="entry name" value="NAD(P)-binding Rossmann-like Domain"/>
    <property type="match status" value="1"/>
</dbReference>
<dbReference type="InterPro" id="IPR023753">
    <property type="entry name" value="FAD/NAD-binding_dom"/>
</dbReference>
<evidence type="ECO:0000259" key="11">
    <source>
        <dbReference type="Pfam" id="PF07992"/>
    </source>
</evidence>
<dbReference type="InterPro" id="IPR001155">
    <property type="entry name" value="OxRdtase_FMN_N"/>
</dbReference>
<keyword evidence="4" id="KW-0285">Flavoprotein</keyword>
<dbReference type="Pfam" id="PF00724">
    <property type="entry name" value="Oxidored_FMN"/>
    <property type="match status" value="1"/>
</dbReference>
<comment type="similarity">
    <text evidence="3">In the N-terminal section; belongs to the NADH:flavin oxidoreductase/NADH oxidase family.</text>
</comment>
<evidence type="ECO:0000256" key="8">
    <source>
        <dbReference type="ARBA" id="ARBA00023004"/>
    </source>
</evidence>
<feature type="domain" description="TMADH/DMDH/HD second alpha/beta" evidence="12">
    <location>
        <begin position="506"/>
        <end position="594"/>
    </location>
</feature>
<dbReference type="InterPro" id="IPR036188">
    <property type="entry name" value="FAD/NAD-bd_sf"/>
</dbReference>
<keyword evidence="7" id="KW-0560">Oxidoreductase</keyword>
<dbReference type="Gene3D" id="3.50.50.60">
    <property type="entry name" value="FAD/NAD(P)-binding domain"/>
    <property type="match status" value="1"/>
</dbReference>
<dbReference type="PANTHER" id="PTHR42917:SF2">
    <property type="entry name" value="2,4-DIENOYL-COA REDUCTASE [(2E)-ENOYL-COA-PRODUCING]"/>
    <property type="match status" value="1"/>
</dbReference>
<dbReference type="Pfam" id="PF07992">
    <property type="entry name" value="Pyr_redox_2"/>
    <property type="match status" value="1"/>
</dbReference>
<dbReference type="GO" id="GO:0010181">
    <property type="term" value="F:FMN binding"/>
    <property type="evidence" value="ECO:0007669"/>
    <property type="project" value="InterPro"/>
</dbReference>
<evidence type="ECO:0000256" key="2">
    <source>
        <dbReference type="ARBA" id="ARBA00001966"/>
    </source>
</evidence>
<keyword evidence="9" id="KW-0411">Iron-sulfur</keyword>
<dbReference type="SUPFAM" id="SSF51905">
    <property type="entry name" value="FAD/NAD(P)-binding domain"/>
    <property type="match status" value="1"/>
</dbReference>
<comment type="cofactor">
    <cofactor evidence="1">
        <name>FMN</name>
        <dbReference type="ChEBI" id="CHEBI:58210"/>
    </cofactor>
</comment>
<keyword evidence="6" id="KW-0479">Metal-binding</keyword>
<dbReference type="InterPro" id="IPR013785">
    <property type="entry name" value="Aldolase_TIM"/>
</dbReference>
<dbReference type="PANTHER" id="PTHR42917">
    <property type="entry name" value="2,4-DIENOYL-COA REDUCTASE"/>
    <property type="match status" value="1"/>
</dbReference>
<dbReference type="GO" id="GO:0016491">
    <property type="term" value="F:oxidoreductase activity"/>
    <property type="evidence" value="ECO:0007669"/>
    <property type="project" value="UniProtKB-KW"/>
</dbReference>
<dbReference type="Pfam" id="PF22620">
    <property type="entry name" value="OYE-like_second_a-b"/>
    <property type="match status" value="1"/>
</dbReference>
<comment type="cofactor">
    <cofactor evidence="2">
        <name>[4Fe-4S] cluster</name>
        <dbReference type="ChEBI" id="CHEBI:49883"/>
    </cofactor>
</comment>
<evidence type="ECO:0000313" key="13">
    <source>
        <dbReference type="EMBL" id="SUZ90381.1"/>
    </source>
</evidence>
<dbReference type="GO" id="GO:0046872">
    <property type="term" value="F:metal ion binding"/>
    <property type="evidence" value="ECO:0007669"/>
    <property type="project" value="UniProtKB-KW"/>
</dbReference>
<dbReference type="EMBL" id="UINC01001890">
    <property type="protein sequence ID" value="SUZ90381.1"/>
    <property type="molecule type" value="Genomic_DNA"/>
</dbReference>
<name>A0A381RG06_9ZZZZ</name>
<evidence type="ECO:0000256" key="6">
    <source>
        <dbReference type="ARBA" id="ARBA00022723"/>
    </source>
</evidence>
<gene>
    <name evidence="13" type="ORF">METZ01_LOCUS43235</name>
</gene>
<organism evidence="13">
    <name type="scientific">marine metagenome</name>
    <dbReference type="NCBI Taxonomy" id="408172"/>
    <lineage>
        <taxon>unclassified sequences</taxon>
        <taxon>metagenomes</taxon>
        <taxon>ecological metagenomes</taxon>
    </lineage>
</organism>
<dbReference type="Gene3D" id="3.20.20.70">
    <property type="entry name" value="Aldolase class I"/>
    <property type="match status" value="1"/>
</dbReference>
<proteinExistence type="inferred from homology"/>
<evidence type="ECO:0000256" key="4">
    <source>
        <dbReference type="ARBA" id="ARBA00022630"/>
    </source>
</evidence>
<evidence type="ECO:0000259" key="12">
    <source>
        <dbReference type="Pfam" id="PF22620"/>
    </source>
</evidence>
<dbReference type="PRINTS" id="PR00368">
    <property type="entry name" value="FADPNR"/>
</dbReference>
<dbReference type="InterPro" id="IPR051793">
    <property type="entry name" value="NADH:flavin_oxidoreductase"/>
</dbReference>
<sequence>MPINPRYSKLFEPLEIGPVTTPNRFYQVPHCTGMGYSLPETLTAMRSIKAEGGWGVVCTEYASIHPSSDDTPFPSCTWWDNGDVSTMSVVADAIHEHGALAGTQLWHGGLYAANKGTRELPFAPTGGPIAYLNPLHAIEMSKSDIKDLRRWQIDAAKRAKTAGFDIIYVYAGHAYLPFQFITPRFNQRRDEYGGSLENRVRLFREMIEDTKDAVGDRCAVAVRFAVHEFQVDGGLSSDAEGREVVEMLADLPDLWDVNISDYRSDSGSSRFFAEGSQEQYTEFVKSVTNKPVVGVGRYTSPDTMVSAIERGVLDLIGAARPSIADPFLPNKIANGQEDDIRECIGCNICRATFKASTPIRCTQNPTMGEEFRRGWHPEQVPQKSSDHTVLIVGAGPAGLECATTLGARGYTVTLAEATNEPGGHIGTAAKLPGLAAWARVRDYRISKILQMPDVTLYKNSPMTADNVLEFDSDTILIATGSRWRNDGVGRFNRSPIHGCYGPGVLRPEEVLSNSEIQGPVVIFDDEHYYMAGALAELLIGQGHSVTLCTTAPEPCVWTQWTDEHHLLIPHLYNLGINIIVSHNLLSFNGSSAELKFLYSSETISVDCNTLIPVTARKPNDSIYFELLKKLEGSDESAAPTITRIGDCLAPGLTADAVYSGHKFARELGIDSTMRPLKRERIIMSSPPLD</sequence>
<reference evidence="13" key="1">
    <citation type="submission" date="2018-05" db="EMBL/GenBank/DDBJ databases">
        <authorList>
            <person name="Lanie J.A."/>
            <person name="Ng W.-L."/>
            <person name="Kazmierczak K.M."/>
            <person name="Andrzejewski T.M."/>
            <person name="Davidsen T.M."/>
            <person name="Wayne K.J."/>
            <person name="Tettelin H."/>
            <person name="Glass J.I."/>
            <person name="Rusch D."/>
            <person name="Podicherti R."/>
            <person name="Tsui H.-C.T."/>
            <person name="Winkler M.E."/>
        </authorList>
    </citation>
    <scope>NUCLEOTIDE SEQUENCE</scope>
</reference>
<dbReference type="SUPFAM" id="SSF51395">
    <property type="entry name" value="FMN-linked oxidoreductases"/>
    <property type="match status" value="1"/>
</dbReference>
<dbReference type="InterPro" id="IPR054428">
    <property type="entry name" value="TMADH/DMDH/HD_second_a-b"/>
</dbReference>
<dbReference type="SUPFAM" id="SSF51971">
    <property type="entry name" value="Nucleotide-binding domain"/>
    <property type="match status" value="1"/>
</dbReference>
<evidence type="ECO:0000256" key="3">
    <source>
        <dbReference type="ARBA" id="ARBA00011048"/>
    </source>
</evidence>
<evidence type="ECO:0000256" key="1">
    <source>
        <dbReference type="ARBA" id="ARBA00001917"/>
    </source>
</evidence>
<evidence type="ECO:0000256" key="7">
    <source>
        <dbReference type="ARBA" id="ARBA00023002"/>
    </source>
</evidence>
<feature type="domain" description="NADH:flavin oxidoreductase/NADH oxidase N-terminal" evidence="10">
    <location>
        <begin position="9"/>
        <end position="338"/>
    </location>
</feature>
<keyword evidence="5" id="KW-0288">FMN</keyword>
<evidence type="ECO:0000256" key="9">
    <source>
        <dbReference type="ARBA" id="ARBA00023014"/>
    </source>
</evidence>
<protein>
    <recommendedName>
        <fullName evidence="14">NADH:flavin oxidoreductase/NADH oxidase N-terminal domain-containing protein</fullName>
    </recommendedName>
</protein>
<accession>A0A381RG06</accession>
<evidence type="ECO:0008006" key="14">
    <source>
        <dbReference type="Google" id="ProtNLM"/>
    </source>
</evidence>
<dbReference type="GO" id="GO:0051536">
    <property type="term" value="F:iron-sulfur cluster binding"/>
    <property type="evidence" value="ECO:0007669"/>
    <property type="project" value="UniProtKB-KW"/>
</dbReference>
<feature type="domain" description="FAD/NAD(P)-binding" evidence="11">
    <location>
        <begin position="388"/>
        <end position="485"/>
    </location>
</feature>
<keyword evidence="8" id="KW-0408">Iron</keyword>
<evidence type="ECO:0000259" key="10">
    <source>
        <dbReference type="Pfam" id="PF00724"/>
    </source>
</evidence>